<dbReference type="InterPro" id="IPR038056">
    <property type="entry name" value="YjbR-like_sf"/>
</dbReference>
<dbReference type="Pfam" id="PF04237">
    <property type="entry name" value="YjbR"/>
    <property type="match status" value="1"/>
</dbReference>
<dbReference type="AlphaFoldDB" id="A0A0M8M9S6"/>
<reference evidence="1 2" key="1">
    <citation type="submission" date="2015-08" db="EMBL/GenBank/DDBJ databases">
        <title>Whole genome sequence of Flavobacterium akiainvivens IK-1T, from decaying Wikstroemia oahuensis, an endemic Hawaiian shrub.</title>
        <authorList>
            <person name="Wan X."/>
            <person name="Hou S."/>
            <person name="Saito J."/>
            <person name="Donachie S."/>
        </authorList>
    </citation>
    <scope>NUCLEOTIDE SEQUENCE [LARGE SCALE GENOMIC DNA]</scope>
    <source>
        <strain evidence="1 2">IK-1</strain>
    </source>
</reference>
<protein>
    <recommendedName>
        <fullName evidence="3">MmcQ-like protein</fullName>
    </recommendedName>
</protein>
<dbReference type="PANTHER" id="PTHR35145">
    <property type="entry name" value="CYTOPLASMIC PROTEIN-RELATED"/>
    <property type="match status" value="1"/>
</dbReference>
<gene>
    <name evidence="1" type="ORF">AM493_05375</name>
</gene>
<evidence type="ECO:0000313" key="1">
    <source>
        <dbReference type="EMBL" id="KOS05525.1"/>
    </source>
</evidence>
<evidence type="ECO:0008006" key="3">
    <source>
        <dbReference type="Google" id="ProtNLM"/>
    </source>
</evidence>
<organism evidence="1 2">
    <name type="scientific">Flavobacterium akiainvivens</name>
    <dbReference type="NCBI Taxonomy" id="1202724"/>
    <lineage>
        <taxon>Bacteria</taxon>
        <taxon>Pseudomonadati</taxon>
        <taxon>Bacteroidota</taxon>
        <taxon>Flavobacteriia</taxon>
        <taxon>Flavobacteriales</taxon>
        <taxon>Flavobacteriaceae</taxon>
        <taxon>Flavobacterium</taxon>
    </lineage>
</organism>
<dbReference type="EMBL" id="LIYD01000005">
    <property type="protein sequence ID" value="KOS05525.1"/>
    <property type="molecule type" value="Genomic_DNA"/>
</dbReference>
<proteinExistence type="predicted"/>
<dbReference type="Gene3D" id="3.90.1150.30">
    <property type="match status" value="1"/>
</dbReference>
<dbReference type="InterPro" id="IPR058532">
    <property type="entry name" value="YjbR/MT2646/Rv2570-like"/>
</dbReference>
<name>A0A0M8M9S6_9FLAO</name>
<dbReference type="SUPFAM" id="SSF142906">
    <property type="entry name" value="YjbR-like"/>
    <property type="match status" value="1"/>
</dbReference>
<comment type="caution">
    <text evidence="1">The sequence shown here is derived from an EMBL/GenBank/DDBJ whole genome shotgun (WGS) entry which is preliminary data.</text>
</comment>
<dbReference type="STRING" id="1202724.AM493_05375"/>
<evidence type="ECO:0000313" key="2">
    <source>
        <dbReference type="Proteomes" id="UP000037755"/>
    </source>
</evidence>
<dbReference type="PATRIC" id="fig|1202724.3.peg.1111"/>
<dbReference type="PANTHER" id="PTHR35145:SF1">
    <property type="entry name" value="CYTOPLASMIC PROTEIN"/>
    <property type="match status" value="1"/>
</dbReference>
<sequence length="115" mass="13189">MTLEDLQQICNAFPGVTTDIKWDNHLCFNVGGKMFIITSPDTVPPTASFKATDDDFEILTQREGFTPAAYLARYKWVYTDDIKRLTKKEWQQYAQSAYNLIYGKLPVKVKKEIGS</sequence>
<dbReference type="OrthoDB" id="9789813at2"/>
<accession>A0A0M8M9S6</accession>
<dbReference type="Proteomes" id="UP000037755">
    <property type="component" value="Unassembled WGS sequence"/>
</dbReference>
<dbReference type="RefSeq" id="WP_054406724.1">
    <property type="nucleotide sequence ID" value="NZ_FOYA01000003.1"/>
</dbReference>
<dbReference type="InterPro" id="IPR007351">
    <property type="entry name" value="YjbR"/>
</dbReference>
<keyword evidence="2" id="KW-1185">Reference proteome</keyword>